<dbReference type="PANTHER" id="PTHR24322:SF736">
    <property type="entry name" value="RETINOL DEHYDROGENASE 10"/>
    <property type="match status" value="1"/>
</dbReference>
<feature type="transmembrane region" description="Helical" evidence="13">
    <location>
        <begin position="48"/>
        <end position="74"/>
    </location>
</feature>
<keyword evidence="4" id="KW-0521">NADP</keyword>
<evidence type="ECO:0000256" key="9">
    <source>
        <dbReference type="ARBA" id="ARBA00059620"/>
    </source>
</evidence>
<proteinExistence type="inferred from homology"/>
<sequence length="351" mass="37975">MASLIPRALKTRWIVAGTALNPTLLASALAFVTYGLPHLIVKVTGSDIIARWVSLFGLKTALKVLVVLAIGYALNRIRNIRASNNWSLFGRGKWIWQEEIAVITGGCNGIGKAIVLALVRKGVRVAILDVADLPPDLAQIDIVFHWKCDISSPSAVASAADSIRETIGDPSILINNASMANRSSILDLAPEKASKLFGVNLMALWYTVKAFLPNMILENKGHVVTIASMSSYISLPTAVDYAASKAGALAFHEGLACEIKHLHKAPGVLTTVAHPMWVDTNMTKDRQEAIERGGGNKMMKPEDVAQVVADQIFSRRGAQLIIPPKVTWLSGVKGFPNWLQESIRDSIAKTL</sequence>
<dbReference type="OrthoDB" id="10253736at2759"/>
<evidence type="ECO:0000256" key="11">
    <source>
        <dbReference type="ARBA" id="ARBA00082544"/>
    </source>
</evidence>
<comment type="subcellular location">
    <subcellularLocation>
        <location evidence="1">Membrane</location>
        <topology evidence="1">Multi-pass membrane protein</topology>
    </subcellularLocation>
</comment>
<evidence type="ECO:0000256" key="4">
    <source>
        <dbReference type="ARBA" id="ARBA00022857"/>
    </source>
</evidence>
<reference evidence="14 15" key="1">
    <citation type="submission" date="2017-06" db="EMBL/GenBank/DDBJ databases">
        <title>Comparative genomic analysis of Ambrosia Fusariam Clade fungi.</title>
        <authorList>
            <person name="Stajich J.E."/>
            <person name="Carrillo J."/>
            <person name="Kijimoto T."/>
            <person name="Eskalen A."/>
            <person name="O'Donnell K."/>
            <person name="Kasson M."/>
        </authorList>
    </citation>
    <scope>NUCLEOTIDE SEQUENCE [LARGE SCALE GENOMIC DNA]</scope>
    <source>
        <strain evidence="14">UCR3666</strain>
    </source>
</reference>
<dbReference type="InterPro" id="IPR036291">
    <property type="entry name" value="NAD(P)-bd_dom_sf"/>
</dbReference>
<evidence type="ECO:0000256" key="13">
    <source>
        <dbReference type="SAM" id="Phobius"/>
    </source>
</evidence>
<comment type="caution">
    <text evidence="14">The sequence shown here is derived from an EMBL/GenBank/DDBJ whole genome shotgun (WGS) entry which is preliminary data.</text>
</comment>
<dbReference type="Pfam" id="PF00106">
    <property type="entry name" value="adh_short"/>
    <property type="match status" value="1"/>
</dbReference>
<dbReference type="GO" id="GO:0016020">
    <property type="term" value="C:membrane"/>
    <property type="evidence" value="ECO:0007669"/>
    <property type="project" value="UniProtKB-SubCell"/>
</dbReference>
<organism evidence="14 15">
    <name type="scientific">Fusarium kuroshium</name>
    <dbReference type="NCBI Taxonomy" id="2010991"/>
    <lineage>
        <taxon>Eukaryota</taxon>
        <taxon>Fungi</taxon>
        <taxon>Dikarya</taxon>
        <taxon>Ascomycota</taxon>
        <taxon>Pezizomycotina</taxon>
        <taxon>Sordariomycetes</taxon>
        <taxon>Hypocreomycetidae</taxon>
        <taxon>Hypocreales</taxon>
        <taxon>Nectriaceae</taxon>
        <taxon>Fusarium</taxon>
        <taxon>Fusarium solani species complex</taxon>
    </lineage>
</organism>
<dbReference type="AlphaFoldDB" id="A0A3M2S9F0"/>
<accession>A0A3M2S9F0</accession>
<dbReference type="PROSITE" id="PS00061">
    <property type="entry name" value="ADH_SHORT"/>
    <property type="match status" value="1"/>
</dbReference>
<feature type="transmembrane region" description="Helical" evidence="13">
    <location>
        <begin position="12"/>
        <end position="36"/>
    </location>
</feature>
<dbReference type="Gene3D" id="3.40.50.720">
    <property type="entry name" value="NAD(P)-binding Rossmann-like Domain"/>
    <property type="match status" value="1"/>
</dbReference>
<keyword evidence="3 13" id="KW-0812">Transmembrane</keyword>
<evidence type="ECO:0000256" key="3">
    <source>
        <dbReference type="ARBA" id="ARBA00022692"/>
    </source>
</evidence>
<dbReference type="PRINTS" id="PR00080">
    <property type="entry name" value="SDRFAMILY"/>
</dbReference>
<evidence type="ECO:0000256" key="8">
    <source>
        <dbReference type="ARBA" id="ARBA00023136"/>
    </source>
</evidence>
<dbReference type="FunFam" id="3.40.50.720:FF:000131">
    <property type="entry name" value="Short-chain dehydrogenase/reductase 3"/>
    <property type="match status" value="1"/>
</dbReference>
<dbReference type="InterPro" id="IPR002347">
    <property type="entry name" value="SDR_fam"/>
</dbReference>
<dbReference type="Proteomes" id="UP000277212">
    <property type="component" value="Unassembled WGS sequence"/>
</dbReference>
<name>A0A3M2S9F0_9HYPO</name>
<keyword evidence="6" id="KW-0560">Oxidoreductase</keyword>
<evidence type="ECO:0000313" key="14">
    <source>
        <dbReference type="EMBL" id="RMJ13852.1"/>
    </source>
</evidence>
<keyword evidence="15" id="KW-1185">Reference proteome</keyword>
<evidence type="ECO:0000256" key="7">
    <source>
        <dbReference type="ARBA" id="ARBA00023098"/>
    </source>
</evidence>
<evidence type="ECO:0000256" key="12">
    <source>
        <dbReference type="RuleBase" id="RU000363"/>
    </source>
</evidence>
<protein>
    <recommendedName>
        <fullName evidence="10">Short-chain dehydrogenase/reductase 3</fullName>
    </recommendedName>
    <alternativeName>
        <fullName evidence="11">Retinal short-chain dehydrogenase/reductase 1</fullName>
    </alternativeName>
</protein>
<dbReference type="STRING" id="2010991.A0A3M2S9F0"/>
<evidence type="ECO:0000256" key="6">
    <source>
        <dbReference type="ARBA" id="ARBA00023002"/>
    </source>
</evidence>
<dbReference type="EMBL" id="NKUJ01000098">
    <property type="protein sequence ID" value="RMJ13852.1"/>
    <property type="molecule type" value="Genomic_DNA"/>
</dbReference>
<evidence type="ECO:0000256" key="5">
    <source>
        <dbReference type="ARBA" id="ARBA00022989"/>
    </source>
</evidence>
<evidence type="ECO:0000256" key="2">
    <source>
        <dbReference type="ARBA" id="ARBA00006484"/>
    </source>
</evidence>
<evidence type="ECO:0000256" key="10">
    <source>
        <dbReference type="ARBA" id="ARBA00068717"/>
    </source>
</evidence>
<gene>
    <name evidence="14" type="ORF">CDV36_006471</name>
</gene>
<dbReference type="PRINTS" id="PR00081">
    <property type="entry name" value="GDHRDH"/>
</dbReference>
<keyword evidence="7" id="KW-0443">Lipid metabolism</keyword>
<dbReference type="SUPFAM" id="SSF51735">
    <property type="entry name" value="NAD(P)-binding Rossmann-fold domains"/>
    <property type="match status" value="1"/>
</dbReference>
<keyword evidence="5 13" id="KW-1133">Transmembrane helix</keyword>
<dbReference type="PANTHER" id="PTHR24322">
    <property type="entry name" value="PKSB"/>
    <property type="match status" value="1"/>
</dbReference>
<comment type="similarity">
    <text evidence="2 12">Belongs to the short-chain dehydrogenases/reductases (SDR) family.</text>
</comment>
<evidence type="ECO:0000313" key="15">
    <source>
        <dbReference type="Proteomes" id="UP000277212"/>
    </source>
</evidence>
<keyword evidence="8 13" id="KW-0472">Membrane</keyword>
<dbReference type="GO" id="GO:0052650">
    <property type="term" value="F:all-trans-retinol dehydrogenase (NADP+) activity"/>
    <property type="evidence" value="ECO:0007669"/>
    <property type="project" value="UniProtKB-ARBA"/>
</dbReference>
<evidence type="ECO:0000256" key="1">
    <source>
        <dbReference type="ARBA" id="ARBA00004141"/>
    </source>
</evidence>
<dbReference type="InterPro" id="IPR020904">
    <property type="entry name" value="Sc_DH/Rdtase_CS"/>
</dbReference>
<comment type="function">
    <text evidence="9">Catalyzes the reduction of all-trans-retinal to all-trans-retinol in the presence of NADPH.</text>
</comment>